<protein>
    <recommendedName>
        <fullName evidence="6">PucR family transcriptional regulator</fullName>
    </recommendedName>
</protein>
<accession>A0A255GPP4</accession>
<dbReference type="InterPro" id="IPR042070">
    <property type="entry name" value="PucR_C-HTH_sf"/>
</dbReference>
<dbReference type="AlphaFoldDB" id="A0A255GPP4"/>
<dbReference type="EMBL" id="NMVO01000001">
    <property type="protein sequence ID" value="OYO17551.1"/>
    <property type="molecule type" value="Genomic_DNA"/>
</dbReference>
<comment type="similarity">
    <text evidence="1">Belongs to the CdaR family.</text>
</comment>
<gene>
    <name evidence="4" type="ORF">CGZ94_01215</name>
</gene>
<evidence type="ECO:0000313" key="5">
    <source>
        <dbReference type="Proteomes" id="UP000215896"/>
    </source>
</evidence>
<feature type="domain" description="PucR C-terminal helix-turn-helix" evidence="2">
    <location>
        <begin position="366"/>
        <end position="419"/>
    </location>
</feature>
<comment type="caution">
    <text evidence="4">The sequence shown here is derived from an EMBL/GenBank/DDBJ whole genome shotgun (WGS) entry which is preliminary data.</text>
</comment>
<dbReference type="PANTHER" id="PTHR33744:SF1">
    <property type="entry name" value="DNA-BINDING TRANSCRIPTIONAL ACTIVATOR ADER"/>
    <property type="match status" value="1"/>
</dbReference>
<sequence>MSNTAVAHDWVHRLDSTGTMLGVTSLSVRRRVSRVIGERATAWGIQVGARMATYILDSLTDWPGSRSEEERQTLRRATEATTLDTLAALVSGEPSHLFASFEPIENVGSYVRSQIPLPEVVRNMHAGQEFLIQELMEAIAQLVPESERVAAISRMTRDVTSAWSSFIGRIGEEYHRQQDAWLGDADEQRARLARRLVQLGQGDVAESSQALGYDLELPHVGCVLWFDGVDLDAVRLFDFPAIAREISTATESTDHLLAGNGITLELWLGDPRVPVGEVLASERWPAALRAAVGTPQPGIRGFAATHAEATAAARVARHGPSASRRVIAYPEVELLSLLTCDFDRARSFVRRTLGPIAGTDARSAELRETLAAWIDCRGSVAAASQALYMHRNTVSYRLRQLEELLGGDWDQTRIRCALTIVEWMPGVLIEDE</sequence>
<keyword evidence="5" id="KW-1185">Reference proteome</keyword>
<organism evidence="4 5">
    <name type="scientific">Enemella evansiae</name>
    <dbReference type="NCBI Taxonomy" id="2016499"/>
    <lineage>
        <taxon>Bacteria</taxon>
        <taxon>Bacillati</taxon>
        <taxon>Actinomycetota</taxon>
        <taxon>Actinomycetes</taxon>
        <taxon>Propionibacteriales</taxon>
        <taxon>Propionibacteriaceae</taxon>
        <taxon>Enemella</taxon>
    </lineage>
</organism>
<dbReference type="Proteomes" id="UP000215896">
    <property type="component" value="Unassembled WGS sequence"/>
</dbReference>
<dbReference type="RefSeq" id="WP_094356770.1">
    <property type="nucleotide sequence ID" value="NZ_NMVK01000009.1"/>
</dbReference>
<evidence type="ECO:0000256" key="1">
    <source>
        <dbReference type="ARBA" id="ARBA00006754"/>
    </source>
</evidence>
<dbReference type="OrthoDB" id="3190266at2"/>
<evidence type="ECO:0008006" key="6">
    <source>
        <dbReference type="Google" id="ProtNLM"/>
    </source>
</evidence>
<dbReference type="PANTHER" id="PTHR33744">
    <property type="entry name" value="CARBOHYDRATE DIACID REGULATOR"/>
    <property type="match status" value="1"/>
</dbReference>
<feature type="domain" description="CdaR GGDEF-like" evidence="3">
    <location>
        <begin position="203"/>
        <end position="315"/>
    </location>
</feature>
<reference evidence="4 5" key="1">
    <citation type="submission" date="2017-07" db="EMBL/GenBank/DDBJ databases">
        <title>Draft whole genome sequences of clinical Proprionibacteriaceae strains.</title>
        <authorList>
            <person name="Bernier A.-M."/>
            <person name="Bernard K."/>
            <person name="Domingo M.-C."/>
        </authorList>
    </citation>
    <scope>NUCLEOTIDE SEQUENCE [LARGE SCALE GENOMIC DNA]</scope>
    <source>
        <strain evidence="4 5">NML 030167</strain>
    </source>
</reference>
<dbReference type="InterPro" id="IPR051448">
    <property type="entry name" value="CdaR-like_regulators"/>
</dbReference>
<dbReference type="Pfam" id="PF13556">
    <property type="entry name" value="HTH_30"/>
    <property type="match status" value="1"/>
</dbReference>
<proteinExistence type="inferred from homology"/>
<dbReference type="InterPro" id="IPR041522">
    <property type="entry name" value="CdaR_GGDEF"/>
</dbReference>
<evidence type="ECO:0000313" key="4">
    <source>
        <dbReference type="EMBL" id="OYO17551.1"/>
    </source>
</evidence>
<name>A0A255GPP4_9ACTN</name>
<evidence type="ECO:0000259" key="3">
    <source>
        <dbReference type="Pfam" id="PF17853"/>
    </source>
</evidence>
<evidence type="ECO:0000259" key="2">
    <source>
        <dbReference type="Pfam" id="PF13556"/>
    </source>
</evidence>
<dbReference type="Gene3D" id="1.10.10.2840">
    <property type="entry name" value="PucR C-terminal helix-turn-helix domain"/>
    <property type="match status" value="1"/>
</dbReference>
<dbReference type="Pfam" id="PF17853">
    <property type="entry name" value="GGDEF_2"/>
    <property type="match status" value="1"/>
</dbReference>
<accession>A0A4R6LQ97</accession>
<dbReference type="InterPro" id="IPR025736">
    <property type="entry name" value="PucR_C-HTH_dom"/>
</dbReference>